<protein>
    <submittedName>
        <fullName evidence="2">Amidase</fullName>
        <ecNumber evidence="2">3.5.1.4</ecNumber>
    </submittedName>
</protein>
<dbReference type="InterPro" id="IPR036928">
    <property type="entry name" value="AS_sf"/>
</dbReference>
<keyword evidence="3" id="KW-1185">Reference proteome</keyword>
<dbReference type="AlphaFoldDB" id="A0A7T7I0G0"/>
<dbReference type="EC" id="3.5.1.4" evidence="2"/>
<proteinExistence type="predicted"/>
<dbReference type="PROSITE" id="PS51318">
    <property type="entry name" value="TAT"/>
    <property type="match status" value="1"/>
</dbReference>
<dbReference type="Pfam" id="PF01425">
    <property type="entry name" value="Amidase"/>
    <property type="match status" value="1"/>
</dbReference>
<evidence type="ECO:0000313" key="3">
    <source>
        <dbReference type="Proteomes" id="UP000595636"/>
    </source>
</evidence>
<dbReference type="InterPro" id="IPR006311">
    <property type="entry name" value="TAT_signal"/>
</dbReference>
<dbReference type="RefSeq" id="WP_200393910.1">
    <property type="nucleotide sequence ID" value="NZ_CP066831.1"/>
</dbReference>
<evidence type="ECO:0000259" key="1">
    <source>
        <dbReference type="Pfam" id="PF01425"/>
    </source>
</evidence>
<dbReference type="InterPro" id="IPR023631">
    <property type="entry name" value="Amidase_dom"/>
</dbReference>
<sequence length="543" mass="57722">MDPINAPRRRTVLALGTAATAAPWLGGASARADASTTGGAADTARPAATELDELGIVELRRRMDDGRLTAEQLTRHYLGRIERVDPLLHAVIEVNPDALREARRLDAEKARRGPLHGMPILLKDLVETADRMHTTAGSLALEGLRPTRDATVAARLRAAGAVILGKTNLSEWAGGMSLTHHAGWSARGGQTRNPYKLDRSPNESSSGTAVAAAANLCVAGIGTETNGSIIDPASANCVVGVKPTVGLVGRGGVIPGVPSQDSVGPIARTVRDATILLGTLVGVDDRDPATGASRGHFHRDYTRFLDADGLRGARIGVPRAVYFGYSHHADEIAERAIATLRRAGATVVDPADIPTAEQLEDLPSSMVVQAYEIKRGLNAYLAAAPGDHPRSLAELIAFNRAHADRELRYVRQDGLEAVHKLDFTEREYREALATNHRLSRTEGIDAVLRRFDLDALVMPTTGPPAKIDLIRGDSYGGGSSTPAALAGYPAISVPAGFAFGLPVGLTFMGTAWSEPILLRLAYAYEQASRVRRPPTYRAADVGF</sequence>
<dbReference type="NCBIfam" id="NF006006">
    <property type="entry name" value="PRK08137.1"/>
    <property type="match status" value="1"/>
</dbReference>
<dbReference type="GO" id="GO:0004040">
    <property type="term" value="F:amidase activity"/>
    <property type="evidence" value="ECO:0007669"/>
    <property type="project" value="UniProtKB-EC"/>
</dbReference>
<feature type="domain" description="Amidase" evidence="1">
    <location>
        <begin position="73"/>
        <end position="518"/>
    </location>
</feature>
<organism evidence="2 3">
    <name type="scientific">Streptomyces liliifuscus</name>
    <dbReference type="NCBI Taxonomy" id="2797636"/>
    <lineage>
        <taxon>Bacteria</taxon>
        <taxon>Bacillati</taxon>
        <taxon>Actinomycetota</taxon>
        <taxon>Actinomycetes</taxon>
        <taxon>Kitasatosporales</taxon>
        <taxon>Streptomycetaceae</taxon>
        <taxon>Streptomyces</taxon>
    </lineage>
</organism>
<dbReference type="KEGG" id="slf:JEQ17_04190"/>
<evidence type="ECO:0000313" key="2">
    <source>
        <dbReference type="EMBL" id="QQM38746.1"/>
    </source>
</evidence>
<dbReference type="EMBL" id="CP066831">
    <property type="protein sequence ID" value="QQM38746.1"/>
    <property type="molecule type" value="Genomic_DNA"/>
</dbReference>
<reference evidence="2 3" key="1">
    <citation type="submission" date="2020-12" db="EMBL/GenBank/DDBJ databases">
        <title>A novel species.</title>
        <authorList>
            <person name="Li K."/>
        </authorList>
    </citation>
    <scope>NUCLEOTIDE SEQUENCE [LARGE SCALE GENOMIC DNA]</scope>
    <source>
        <strain evidence="2 3">ZYC-3</strain>
    </source>
</reference>
<dbReference type="Proteomes" id="UP000595636">
    <property type="component" value="Chromosome"/>
</dbReference>
<dbReference type="PANTHER" id="PTHR42678:SF34">
    <property type="entry name" value="OS04G0183300 PROTEIN"/>
    <property type="match status" value="1"/>
</dbReference>
<gene>
    <name evidence="2" type="ORF">JEQ17_04190</name>
</gene>
<keyword evidence="2" id="KW-0378">Hydrolase</keyword>
<dbReference type="SUPFAM" id="SSF75304">
    <property type="entry name" value="Amidase signature (AS) enzymes"/>
    <property type="match status" value="1"/>
</dbReference>
<dbReference type="Gene3D" id="3.90.1300.10">
    <property type="entry name" value="Amidase signature (AS) domain"/>
    <property type="match status" value="1"/>
</dbReference>
<dbReference type="PANTHER" id="PTHR42678">
    <property type="entry name" value="AMIDASE"/>
    <property type="match status" value="1"/>
</dbReference>
<name>A0A7T7I0G0_9ACTN</name>
<accession>A0A7T7I0G0</accession>